<name>A0AC61RJF2_9BACT</name>
<dbReference type="Proteomes" id="UP000306319">
    <property type="component" value="Unassembled WGS sequence"/>
</dbReference>
<evidence type="ECO:0000313" key="1">
    <source>
        <dbReference type="EMBL" id="TGY79762.1"/>
    </source>
</evidence>
<comment type="caution">
    <text evidence="1">The sequence shown here is derived from an EMBL/GenBank/DDBJ whole genome shotgun (WGS) entry which is preliminary data.</text>
</comment>
<dbReference type="EMBL" id="SRYB01000005">
    <property type="protein sequence ID" value="TGY79762.1"/>
    <property type="molecule type" value="Genomic_DNA"/>
</dbReference>
<reference evidence="1" key="1">
    <citation type="submission" date="2019-04" db="EMBL/GenBank/DDBJ databases">
        <title>Microbes associate with the intestines of laboratory mice.</title>
        <authorList>
            <person name="Navarre W."/>
            <person name="Wong E."/>
            <person name="Huang K."/>
            <person name="Tropini C."/>
            <person name="Ng K."/>
            <person name="Yu B."/>
        </authorList>
    </citation>
    <scope>NUCLEOTIDE SEQUENCE</scope>
    <source>
        <strain evidence="1">NM04_E33</strain>
    </source>
</reference>
<sequence length="5369" mass="593909">MATNDDKNLRQVYETLRREGYTPPEYEKFRQDMTADKNLRGVYETLRREGYTPPDYDTFRTDMLGNPQPAPAAPSAPTVLTAPAAPSGQFRAQGVQVPEIPSPENPSVDWSSVPEPMGEGIVPAPQPPAEPWQPSLRQKEAILRSINDRVGQTVSSLHASSAATHRIAQANTPEGRQRSRLMRQAARQMGIETDPIGIIRGSSSATSDQSPAPKPTGEGTVPPASTQNPTFHTVTTDDEGNLRGSWQLPDGSITDSFAEADRAVSSAREARLRQTFLSRMKQNGLDPATPEDIDEQRRRDTLDVAEKTLPARIERNEENIAKANSRRAQQIDGDQGSNRWDDSQGFWDNMARIIGGATRRSVERQHPAPRPEASLSQSDSELRALIAENYILDNARKRLEASHLRKSEGFMDGFWNINNLKNFAKGASHALSDGDIYTGGVMSISTASHMLAIEDKLKAGQDLSDAETSLLYSTMLGNDIQDNAHVPHGYTAGQTITRALPYIVQMMLNPASGLSRALVKKFGTNALKRIALTVAGDVAESAVLANTLQAPATAADAISRYQGAPVENPDGSISFDGDHDLTSAIAKAQGAAIIENYTEMLGNHFGVIGNFAGKTAAKGMRKVGLGKVVDNTSNLINRIKAKDWVKIIYNTGNRANINGTAGEILEEEAGIVLNSIFTGDNSLSDLTDYDTQVDIFLGVGLFGGFMGGVKAAGYPVARSRARRDLRTSDRVGSFRFGEDWDGIRSQIDQAEDSDLATIVRDLTIDHAQSPEQAKAIATYAHDLMRSRGFNLADVARRSENLDSPEQTAISDSFSHGEEIAGSGNSDAMAQAHTLMQSRRERLSQSTSPEWVDRLDSEDPVDALRAIPESDPELRQQAADYLSSKAVYDGMISAVQSGIDEEIAASDERVNASVNRTTGLIHPVSITGEEHRPAHIIDGEILIDTDGSIIPDQSSPDIIIRYDDTSEIAFSSPARIAQADPTLDPAAFRQQERDRIADSHARQAADAIEGVLPFTPGSSVIITPEAPDSAPAPSVAFQSEDRSPVPAPSVSNDWSPVPEPMGEGTAPANNSESAEANPAEAIIIGDTIGEDGTLVPGVVDVQLPDGSIHSMSKTDLQEQADARRDQAVTQFESDLADQRAQEKEQQLARQSAGLTDPRRDTSLLPDHFASPYAGITTHAARFTPADNGVGAVLYRDDNGNDAIVLAARSDGSYAGYMREYLPDGTPTDRWTAKFQNDTGDKSLFRTLMTSAQALLPDGHQLTEHSSVSPDGLRNLANQLRHGYSLQRDESGAIITTSVPINMASPSNPLQLRDYDPGSYDPATVHEDEFEAAADILTPYMQALGLTRDNIRFAGGRILVDHPILRKTESTRQAQPTAPPTPIAAPTAPTATSPQSRAEASVAPSGQSRAEGVQVPEIPSPENPSNDWSSVPEPSASNDWSFVPEPTGEGIVPTAETTAGPQQSAESPSALSRIPTDHDGSPIYEQADPATAWDAILEQTDGDTRIATDVISQTIAEKEADLRQLTKQKTPGGLSLQQKIEEGKRRKAAIDALQRDIDHWKAMAQTPALRKSQAEAEARARAEEEARLLAEQKAAQEAEARRIEAERKAAEKEEEENRKALAKIDRRYADIFDDVKEYPEAVSRLSQQEPEDILEVASIVLSRHKVLWGDTRSSKGTASETGFREGERKKLFSIFRRAENGGVSLQRLAEDVMQEYCEQYGIPYDNNEARDALIEMIRQASVPSDITQYIRRRRMEQSTEIADQLRRREEDMRQEWAQESYHMSFEDYESSLEDARRQAQEHLADFDPEEFAGAIADEIAEYDEIAMDSVEKDHQALQESPDYTNIAPSQQLSQSEPTAQSDTQDYDRLRENLTDEPIPEGTAPRRGSQVLPPTSSLPSRRNIQDEARPAIPPQDGPRIPSPQGSLPQGTPRPTVNRISKPLQQGKTAWINSNNSLHPMAQVGEPVPLNDSHATTSSGNHGIGLGIDSSVDVGKDNQKSSDAQIKSREDSDKPTPQFRAQGVPVPEIPSPQEKTISEEKPLDFDPDYVRMRIDQLIGRGEISHIDPDTLSPLQIAQIAPALYEMDHANDRVENLRGEFDDADAAGEDHSILSDIAHDLDDAENRAADAADRLHKALANLHQNDSTAGLNPAPEIVSEGTTPLDHQRELSQRQRYEEESKKLDADLSPEETDYYGKPLVLASDGTSVFGKIDARSGLSDAPIRLSLGVNSVGEDGKNHGYGLLHIEAGHGEQIRNAGYKSVVDFVENVAKNYTEIREGARIGDKPTYLLEVPDKHNNTLFIQLSRDGSFWNVNSAGIFNKKYSRRKAKVWSLPAVGEGTGIDTPQVNSGLSMDATAPAGNSSQTSTGKDNTPSANLQIFDEQNPTQDGSPITSPTASIASTPSLSPLRQSRAEGSVAAPPQSRAQGVQVPEIPSPEDASSGLNPATEPSPEGIPLPETKPWSLMNGAERIAHAEKAPLSTQEIDASNVDDVIKANAIRFLNGDRDAIAQISYLNAYENVRNTNRNHPAPQDSTSQQLDIPNPGESHRLGERAADGGNPIQLDTTDSSTQIPRQSTDRPDNPRVNTVDPREKGDSPIPERKPPVDPIPPKGDRPSRGSQTRGKGSNGRPKRGKTGGNPSLRDGAGHTPARPIDNGTAHDDLTRALDEFKSLLRDFGNAARDSLSINIALLNPRQIEMLPRLIVAGAKVGYALIRKGLTSFSKWSAEMRRNIQEPMAAVGITGSELDEWIDEMWNCSFTVDGATHSVREWASILGHESLRQKVAMTIGEKRKAQAQAEDIPVEIGSIDNIRQTLPFLLPQQQEDVARAETQFFDKSHDDHDHAHGKGYMFTNGTGTGKTYTGLGIVKRFMKQGKTRILILTPSQTKVSDWIKDAANLQIPLRSLDDWAKARATNATQEAGEGPVITTFANFRQNQALLNAEFDLVVYDESHRILENKKGADTSGLFRHYKISNKDQNHAFSRLRDIDPTWQQLARKNEEFKREYDKLMVTAAEKSGINRTYDLVRNGLIPPQIHEDWDARHIADYPKLAAIRDEVFRLSRKFDNEVKPLLQQKAKEAVAKTKVVFLSATPFNTRENLSYAEGYIFSYPKEDNSSALNPRSRFYLDHFGAAYKWRYNRLESSSSNPQAIAQQEIEFSDYLQNTLQTMSGRIIDSEFDYSRDFPTVTGKYAPLFNQAVEEFRASGSMSEATWRVLGDYVYSSALFESMKVNRIAPRIREHLERGRKIVVFHRRVETSEPLRPPFRRIFDAAVNLAMGEYDLNKREKRLAEIAGMRTKYAPLLEWEKTIDLRMPRQQLADIFGIDNILFFSGKESAKQKNEAVRLFNDDKSGKNIIVIQEASGKEGISLHDTTGNHPRVMISLALPQSPITALQTEGRIYRIGNRSNAIFEYPLLGLDSEMLLFGQKFNAQVGTTENLALGSKARNLRDSFARGVDEHSGDVSLDDQGIGGKEYDAGETVEIDPFDRAVLDFYGNRKLNGGRDNREGADYYPTPEPLGFKMAQWGEISEGESVLEPSAGHGAIARYVPRHNPLTAIEPSMSLFGRLQVKCGGVGRKFENKTFENYNVINKHDVILMNPPFGTAGRLAVDHLAKAFSHLEEGGRVVALIPRGSADAKFDKWFFSEKAAVISGEVQLPRVTFQQAGTAVSCRVLVIDKISNPKLASAAAARARRYNLNREYAKIEDFFADLRDVSMPARTIDHNARLRKKAAPVARELRSMKKVTEVELDNDGIRVIGRYLNSASINWALRTPENLPGYLQDCFNRFSGYAAEEWRGPEAQAVYAEMAALAARLAGKTVEEMTRTPSSDIRTRLGDDPLTFQQRQRIAVGNRGTVMPGLNEAVVKVVEVPKHGYNGDKPLSQAVEAAVGRYAGKTLHYDNHDQKFDYTISKRSLTYAANHSGKSENPGVHTAVMDKLDAVIAESIEIMEHPDVRKKNGSRSEDNGYNTDALMHRFAGAVSLDGTIHRVITTLKEDVSQERNGLHTYEVTKIEVLDDNAPSTPNGIAGVYMNSTVRVANLLKGAEIHNKSGEKILQESQLNSSYPSRLHSRPGDVSKIDVLNEESPSTSNELESPTSSKEGTFPAAKLINGVEKSYDKGKKNLQESQDDQSPKSRDDRRSHMRNHATGVADRLGIQIGIIESPQSLPPKLARAKGWFDISNGKITIILGNHADTADITRTILHEAVAHKGLRDLFNDRFDQFLDHVYLNASRIVKEKIDSLAARNGWDRREATEEYLASLAEETDFRNTPAAWWRKIKTLFSRFLRACGLDSIAPISDNELRYILWISYKNLQDPGAYRSYLGQAERIAMESRLGVGQFSPHKEANPHSHLRFRDPGFSPRDHALAADVYDSMMRKGSFQFQEAMQDSMLSLKKLMQAIKGGKTYIEDIPGFENPYLAENRMSSQNNAEQHEYFRQYMTPLLQEVGKLCGSDAVQRRALSDYMMAKHGLERNEVLARRDAEQAMIGSNEENDLREATKALAADPADAALQKDLADAQQLFDEALDKKYQANRKRDYSGLTALTGIPANVHAEAKAQEMVDRYEAAHDTSPLWDATQAATGATLRKLYISGILSEETFNSTLAMFRYYIPLRGWDAKTSDEVYDYVTDADGPLHGNVFRHAEGRRSKADDPIAYIAQMADDAIRQGNRNIMKQRFLNFVLNNPSDLVAHNDLWLQKDAVSGEWQPVFADIDEDMTPQQVSEAVSKFNEKMRALQKANPDSYRHGKEARAIPYKVRKENLRQHQVLVRRDGVTKVLTINGSPRAAQALNGLTNPDVSNEGIARLSEIGVRLNRELSALYTTRNPDFVVSNYIRDFLYSNAMSWVKEPPSYALRFLKNILDFNPANMWYLFDRWENGTLDRSDKFQAMFYDFMINGGETGFTSIKDIERHKKTIIEELRRQGSIPRQAWAAIGQQIDILNRSVENSARFAAFLTSRQMGRSIDRSIWDAKEVSVNFNKKGSGGKFYGKRNQTAMGNAGALMSGAGRSLFVFWNAGVQGMTNFGRYSARHPAKAAVAASAMFILGAVIPLLAQCMTGGDDDDENAYYNLPEYVRRSNICINDGDKWVAIPLPIEFRAIYGLGELATGAISGKERYSDSELAWQIAAQVSQILPIDVLEGGGGISPFVPSAVKPIAEAYFIDADNGGRSWSGLPIARQNYFNRNDPEYRRVFKSADRNLMQASRWISEASGGDEFRRGAIEINPQKVEYLLKGYLGGAFSFPEKLWKSVESDLGDRPFEWSNTPLANRVVKAGDERTAFRKLRNEYFNYLNETRETERLLRKYENAADDGIMGYAERADFLYNSDQYLRYEIFGEFAPDIDALSDAMKEETDKEALKDLEAEYYSVMRQCVNAMRDPQRFLNTPM</sequence>
<accession>A0AC61RJF2</accession>
<keyword evidence="2" id="KW-1185">Reference proteome</keyword>
<evidence type="ECO:0000313" key="2">
    <source>
        <dbReference type="Proteomes" id="UP000306319"/>
    </source>
</evidence>
<gene>
    <name evidence="1" type="ORF">E5331_05140</name>
</gene>
<protein>
    <submittedName>
        <fullName evidence="1">Uncharacterized protein</fullName>
    </submittedName>
</protein>
<organism evidence="1 2">
    <name type="scientific">Lepagella muris</name>
    <dbReference type="NCBI Taxonomy" id="3032870"/>
    <lineage>
        <taxon>Bacteria</taxon>
        <taxon>Pseudomonadati</taxon>
        <taxon>Bacteroidota</taxon>
        <taxon>Bacteroidia</taxon>
        <taxon>Bacteroidales</taxon>
        <taxon>Muribaculaceae</taxon>
        <taxon>Lepagella</taxon>
    </lineage>
</organism>
<proteinExistence type="predicted"/>